<dbReference type="Proteomes" id="UP000297318">
    <property type="component" value="Unassembled WGS sequence"/>
</dbReference>
<protein>
    <recommendedName>
        <fullName evidence="4">Fe-S cluster assembly iron-binding protein IscA</fullName>
    </recommendedName>
</protein>
<gene>
    <name evidence="2" type="ORF">SERN_0814</name>
</gene>
<evidence type="ECO:0008006" key="4">
    <source>
        <dbReference type="Google" id="ProtNLM"/>
    </source>
</evidence>
<feature type="region of interest" description="Disordered" evidence="1">
    <location>
        <begin position="76"/>
        <end position="99"/>
    </location>
</feature>
<accession>A0A4Z1E7F0</accession>
<organism evidence="2 3">
    <name type="scientific">Serinibacter arcticus</name>
    <dbReference type="NCBI Taxonomy" id="1655435"/>
    <lineage>
        <taxon>Bacteria</taxon>
        <taxon>Bacillati</taxon>
        <taxon>Actinomycetota</taxon>
        <taxon>Actinomycetes</taxon>
        <taxon>Micrococcales</taxon>
        <taxon>Beutenbergiaceae</taxon>
        <taxon>Serinibacter</taxon>
    </lineage>
</organism>
<proteinExistence type="predicted"/>
<evidence type="ECO:0000256" key="1">
    <source>
        <dbReference type="SAM" id="MobiDB-lite"/>
    </source>
</evidence>
<dbReference type="RefSeq" id="WP_135848785.1">
    <property type="nucleotide sequence ID" value="NZ_RHPJ01000001.1"/>
</dbReference>
<sequence length="99" mass="9993">MLTLTENAQTAVNEIAEHADLPTGGGLRIAPSTTQPGGLDLGLAAEPVPGDQVIETGAVPVFVEPQASEALATLTLDTAPATPDQPGPAFQLTPQAPQD</sequence>
<dbReference type="EMBL" id="RHPJ01000001">
    <property type="protein sequence ID" value="TGO06622.1"/>
    <property type="molecule type" value="Genomic_DNA"/>
</dbReference>
<evidence type="ECO:0000313" key="3">
    <source>
        <dbReference type="Proteomes" id="UP000297318"/>
    </source>
</evidence>
<keyword evidence="3" id="KW-1185">Reference proteome</keyword>
<dbReference type="OrthoDB" id="4868950at2"/>
<reference evidence="2 3" key="1">
    <citation type="submission" date="2018-11" db="EMBL/GenBank/DDBJ databases">
        <title>Complete genome sequencing of the Actinobacteria Serinibacter sp. K3-2.</title>
        <authorList>
            <person name="Rakitin A.L."/>
            <person name="Beletsky A.V."/>
            <person name="Mardanov A.V."/>
            <person name="Ravin N.V."/>
            <person name="Gromova A.S."/>
            <person name="Filippova S.N."/>
            <person name="Gal'Chenko V.F."/>
        </authorList>
    </citation>
    <scope>NUCLEOTIDE SEQUENCE [LARGE SCALE GENOMIC DNA]</scope>
    <source>
        <strain evidence="2 3">K3-2</strain>
    </source>
</reference>
<dbReference type="AlphaFoldDB" id="A0A4Z1E7F0"/>
<dbReference type="SUPFAM" id="SSF89360">
    <property type="entry name" value="HesB-like domain"/>
    <property type="match status" value="1"/>
</dbReference>
<dbReference type="InterPro" id="IPR035903">
    <property type="entry name" value="HesB-like_dom_sf"/>
</dbReference>
<name>A0A4Z1E7F0_9MICO</name>
<dbReference type="Gene3D" id="2.60.300.12">
    <property type="entry name" value="HesB-like domain"/>
    <property type="match status" value="1"/>
</dbReference>
<comment type="caution">
    <text evidence="2">The sequence shown here is derived from an EMBL/GenBank/DDBJ whole genome shotgun (WGS) entry which is preliminary data.</text>
</comment>
<evidence type="ECO:0000313" key="2">
    <source>
        <dbReference type="EMBL" id="TGO06622.1"/>
    </source>
</evidence>